<dbReference type="Pfam" id="PF00381">
    <property type="entry name" value="PTS-HPr"/>
    <property type="match status" value="1"/>
</dbReference>
<evidence type="ECO:0000313" key="6">
    <source>
        <dbReference type="Proteomes" id="UP000000845"/>
    </source>
</evidence>
<dbReference type="PANTHER" id="PTHR33705:SF2">
    <property type="entry name" value="PHOSPHOCARRIER PROTEIN NPR"/>
    <property type="match status" value="1"/>
</dbReference>
<feature type="domain" description="HPr" evidence="4">
    <location>
        <begin position="1"/>
        <end position="86"/>
    </location>
</feature>
<dbReference type="STRING" id="526218.Sterm_1738"/>
<sequence length="86" mass="9528">MEIELTVNNASGLHSRPAGKLVNTAVKFKSEIMLYNGDKTANAKRILSLLKLGASKGSRIKVVIEGEDEKEAMTEIKRLFYNNFGE</sequence>
<dbReference type="GO" id="GO:0005737">
    <property type="term" value="C:cytoplasm"/>
    <property type="evidence" value="ECO:0007669"/>
    <property type="project" value="UniProtKB-SubCell"/>
</dbReference>
<comment type="subcellular location">
    <subcellularLocation>
        <location evidence="1">Cytoplasm</location>
    </subcellularLocation>
</comment>
<keyword evidence="3" id="KW-0598">Phosphotransferase system</keyword>
<accession>D1AIL2</accession>
<dbReference type="HOGENOM" id="CLU_136230_2_1_0"/>
<dbReference type="EMBL" id="CP001739">
    <property type="protein sequence ID" value="ACZ08596.1"/>
    <property type="molecule type" value="Genomic_DNA"/>
</dbReference>
<evidence type="ECO:0000256" key="1">
    <source>
        <dbReference type="ARBA" id="ARBA00004496"/>
    </source>
</evidence>
<dbReference type="InterPro" id="IPR035895">
    <property type="entry name" value="HPr-like_sf"/>
</dbReference>
<protein>
    <submittedName>
        <fullName evidence="5">Phosphotransferase system, phosphocarrier protein HPr</fullName>
    </submittedName>
</protein>
<dbReference type="GO" id="GO:0009401">
    <property type="term" value="P:phosphoenolpyruvate-dependent sugar phosphotransferase system"/>
    <property type="evidence" value="ECO:0007669"/>
    <property type="project" value="UniProtKB-KW"/>
</dbReference>
<dbReference type="CDD" id="cd00367">
    <property type="entry name" value="PTS-HPr_like"/>
    <property type="match status" value="1"/>
</dbReference>
<evidence type="ECO:0000313" key="5">
    <source>
        <dbReference type="EMBL" id="ACZ08596.1"/>
    </source>
</evidence>
<dbReference type="InterPro" id="IPR050399">
    <property type="entry name" value="HPr"/>
</dbReference>
<evidence type="ECO:0000259" key="4">
    <source>
        <dbReference type="PROSITE" id="PS51350"/>
    </source>
</evidence>
<dbReference type="KEGG" id="str:Sterm_1738"/>
<dbReference type="RefSeq" id="WP_012861192.1">
    <property type="nucleotide sequence ID" value="NC_013517.1"/>
</dbReference>
<evidence type="ECO:0000256" key="2">
    <source>
        <dbReference type="ARBA" id="ARBA00022490"/>
    </source>
</evidence>
<organism evidence="5 6">
    <name type="scientific">Sebaldella termitidis (strain ATCC 33386 / NCTC 11300)</name>
    <dbReference type="NCBI Taxonomy" id="526218"/>
    <lineage>
        <taxon>Bacteria</taxon>
        <taxon>Fusobacteriati</taxon>
        <taxon>Fusobacteriota</taxon>
        <taxon>Fusobacteriia</taxon>
        <taxon>Fusobacteriales</taxon>
        <taxon>Leptotrichiaceae</taxon>
        <taxon>Sebaldella</taxon>
    </lineage>
</organism>
<proteinExistence type="predicted"/>
<dbReference type="Gene3D" id="3.30.1340.10">
    <property type="entry name" value="HPr-like"/>
    <property type="match status" value="1"/>
</dbReference>
<dbReference type="eggNOG" id="COG1925">
    <property type="taxonomic scope" value="Bacteria"/>
</dbReference>
<dbReference type="NCBIfam" id="TIGR01003">
    <property type="entry name" value="PTS_HPr_family"/>
    <property type="match status" value="1"/>
</dbReference>
<gene>
    <name evidence="5" type="ordered locus">Sterm_1738</name>
</gene>
<dbReference type="PRINTS" id="PR00107">
    <property type="entry name" value="PHOSPHOCPHPR"/>
</dbReference>
<evidence type="ECO:0000256" key="3">
    <source>
        <dbReference type="ARBA" id="ARBA00022683"/>
    </source>
</evidence>
<keyword evidence="2" id="KW-0963">Cytoplasm</keyword>
<dbReference type="PANTHER" id="PTHR33705">
    <property type="entry name" value="PHOSPHOCARRIER PROTEIN HPR"/>
    <property type="match status" value="1"/>
</dbReference>
<reference evidence="5 6" key="2">
    <citation type="journal article" date="2010" name="Stand. Genomic Sci.">
        <title>Complete genome sequence of Sebaldella termitidis type strain (NCTC 11300).</title>
        <authorList>
            <person name="Harmon-Smith M."/>
            <person name="Celia L."/>
            <person name="Chertkov O."/>
            <person name="Lapidus A."/>
            <person name="Copeland A."/>
            <person name="Glavina Del Rio T."/>
            <person name="Nolan M."/>
            <person name="Lucas S."/>
            <person name="Tice H."/>
            <person name="Cheng J.F."/>
            <person name="Han C."/>
            <person name="Detter J.C."/>
            <person name="Bruce D."/>
            <person name="Goodwin L."/>
            <person name="Pitluck S."/>
            <person name="Pati A."/>
            <person name="Liolios K."/>
            <person name="Ivanova N."/>
            <person name="Mavromatis K."/>
            <person name="Mikhailova N."/>
            <person name="Chen A."/>
            <person name="Palaniappan K."/>
            <person name="Land M."/>
            <person name="Hauser L."/>
            <person name="Chang Y.J."/>
            <person name="Jeffries C.D."/>
            <person name="Brettin T."/>
            <person name="Goker M."/>
            <person name="Beck B."/>
            <person name="Bristow J."/>
            <person name="Eisen J.A."/>
            <person name="Markowitz V."/>
            <person name="Hugenholtz P."/>
            <person name="Kyrpides N.C."/>
            <person name="Klenk H.P."/>
            <person name="Chen F."/>
        </authorList>
    </citation>
    <scope>NUCLEOTIDE SEQUENCE [LARGE SCALE GENOMIC DNA]</scope>
    <source>
        <strain evidence="6">ATCC 33386 / NCTC 11300</strain>
    </source>
</reference>
<reference evidence="6" key="1">
    <citation type="submission" date="2009-09" db="EMBL/GenBank/DDBJ databases">
        <title>The complete chromosome of Sebaldella termitidis ATCC 33386.</title>
        <authorList>
            <consortium name="US DOE Joint Genome Institute (JGI-PGF)"/>
            <person name="Lucas S."/>
            <person name="Copeland A."/>
            <person name="Lapidus A."/>
            <person name="Glavina del Rio T."/>
            <person name="Dalin E."/>
            <person name="Tice H."/>
            <person name="Bruce D."/>
            <person name="Goodwin L."/>
            <person name="Pitluck S."/>
            <person name="Kyrpides N."/>
            <person name="Mavromatis K."/>
            <person name="Ivanova N."/>
            <person name="Mikhailova N."/>
            <person name="Sims D."/>
            <person name="Meincke L."/>
            <person name="Brettin T."/>
            <person name="Detter J.C."/>
            <person name="Han C."/>
            <person name="Larimer F."/>
            <person name="Land M."/>
            <person name="Hauser L."/>
            <person name="Markowitz V."/>
            <person name="Cheng J.F."/>
            <person name="Hugenholtz P."/>
            <person name="Woyke T."/>
            <person name="Wu D."/>
            <person name="Eisen J.A."/>
        </authorList>
    </citation>
    <scope>NUCLEOTIDE SEQUENCE [LARGE SCALE GENOMIC DNA]</scope>
    <source>
        <strain evidence="6">ATCC 33386 / NCTC 11300</strain>
    </source>
</reference>
<dbReference type="Proteomes" id="UP000000845">
    <property type="component" value="Chromosome"/>
</dbReference>
<dbReference type="SUPFAM" id="SSF55594">
    <property type="entry name" value="HPr-like"/>
    <property type="match status" value="1"/>
</dbReference>
<name>D1AIL2_SEBTE</name>
<dbReference type="InterPro" id="IPR000032">
    <property type="entry name" value="HPr-like"/>
</dbReference>
<keyword evidence="6" id="KW-1185">Reference proteome</keyword>
<dbReference type="PROSITE" id="PS51350">
    <property type="entry name" value="PTS_HPR_DOM"/>
    <property type="match status" value="1"/>
</dbReference>
<dbReference type="AlphaFoldDB" id="D1AIL2"/>